<dbReference type="AlphaFoldDB" id="A0A6S7FDV4"/>
<evidence type="ECO:0000313" key="2">
    <source>
        <dbReference type="Proteomes" id="UP001152795"/>
    </source>
</evidence>
<sequence>MLVLSFYIIVVLAWLSAATPTENIPIVAIEPNHLYCNQELSNGQSAHYYLTKLQINTGYEFRISYPAVIPTDFIIKDLNKTTATGRKLLNVEKFVFWTDMQEEKHFEVTAFRTGVAVKSSLNDLPVLYDVVVEQLYGGVSIDIWKLVLFASVTIFLALKFCRQPFINYINAENEKLE</sequence>
<dbReference type="Proteomes" id="UP001152795">
    <property type="component" value="Unassembled WGS sequence"/>
</dbReference>
<dbReference type="OrthoDB" id="3360032at2759"/>
<name>A0A6S7FDV4_PARCT</name>
<keyword evidence="2" id="KW-1185">Reference proteome</keyword>
<organism evidence="1 2">
    <name type="scientific">Paramuricea clavata</name>
    <name type="common">Red gorgonian</name>
    <name type="synonym">Violescent sea-whip</name>
    <dbReference type="NCBI Taxonomy" id="317549"/>
    <lineage>
        <taxon>Eukaryota</taxon>
        <taxon>Metazoa</taxon>
        <taxon>Cnidaria</taxon>
        <taxon>Anthozoa</taxon>
        <taxon>Octocorallia</taxon>
        <taxon>Malacalcyonacea</taxon>
        <taxon>Plexauridae</taxon>
        <taxon>Paramuricea</taxon>
    </lineage>
</organism>
<protein>
    <submittedName>
        <fullName evidence="1">Uncharacterized protein</fullName>
    </submittedName>
</protein>
<dbReference type="PANTHER" id="PTHR35465">
    <property type="entry name" value="CAVEOLIN-1 PROTEIN"/>
    <property type="match status" value="1"/>
</dbReference>
<accession>A0A6S7FDV4</accession>
<evidence type="ECO:0000313" key="1">
    <source>
        <dbReference type="EMBL" id="CAB3977188.1"/>
    </source>
</evidence>
<dbReference type="PANTHER" id="PTHR35465:SF1">
    <property type="entry name" value="PHOSPHATIDYLINOSITOL-GLYCAN BIOSYNTHESIS CLASS X PROTEIN"/>
    <property type="match status" value="1"/>
</dbReference>
<reference evidence="1" key="1">
    <citation type="submission" date="2020-04" db="EMBL/GenBank/DDBJ databases">
        <authorList>
            <person name="Alioto T."/>
            <person name="Alioto T."/>
            <person name="Gomez Garrido J."/>
        </authorList>
    </citation>
    <scope>NUCLEOTIDE SEQUENCE</scope>
    <source>
        <strain evidence="1">A484AB</strain>
    </source>
</reference>
<gene>
    <name evidence="1" type="ORF">PACLA_8A026402</name>
</gene>
<dbReference type="EMBL" id="CACRXK020000034">
    <property type="protein sequence ID" value="CAB3977188.1"/>
    <property type="molecule type" value="Genomic_DNA"/>
</dbReference>
<proteinExistence type="predicted"/>
<comment type="caution">
    <text evidence="1">The sequence shown here is derived from an EMBL/GenBank/DDBJ whole genome shotgun (WGS) entry which is preliminary data.</text>
</comment>